<name>A0ACC2DY03_DIPCM</name>
<dbReference type="Proteomes" id="UP001162992">
    <property type="component" value="Chromosome 4"/>
</dbReference>
<protein>
    <submittedName>
        <fullName evidence="1">Uncharacterized protein</fullName>
    </submittedName>
</protein>
<comment type="caution">
    <text evidence="1">The sequence shown here is derived from an EMBL/GenBank/DDBJ whole genome shotgun (WGS) entry which is preliminary data.</text>
</comment>
<sequence>MFWAHSGGKGGFDRDNGRPKGFGFVTFADERDMQDAIDKMHLNLGRSISVCEQSTI</sequence>
<gene>
    <name evidence="1" type="ORF">O6H91_04G067000</name>
</gene>
<keyword evidence="2" id="KW-1185">Reference proteome</keyword>
<evidence type="ECO:0000313" key="1">
    <source>
        <dbReference type="EMBL" id="KAJ7559043.1"/>
    </source>
</evidence>
<evidence type="ECO:0000313" key="2">
    <source>
        <dbReference type="Proteomes" id="UP001162992"/>
    </source>
</evidence>
<organism evidence="1 2">
    <name type="scientific">Diphasiastrum complanatum</name>
    <name type="common">Issler's clubmoss</name>
    <name type="synonym">Lycopodium complanatum</name>
    <dbReference type="NCBI Taxonomy" id="34168"/>
    <lineage>
        <taxon>Eukaryota</taxon>
        <taxon>Viridiplantae</taxon>
        <taxon>Streptophyta</taxon>
        <taxon>Embryophyta</taxon>
        <taxon>Tracheophyta</taxon>
        <taxon>Lycopodiopsida</taxon>
        <taxon>Lycopodiales</taxon>
        <taxon>Lycopodiaceae</taxon>
        <taxon>Lycopodioideae</taxon>
        <taxon>Diphasiastrum</taxon>
    </lineage>
</organism>
<proteinExistence type="predicted"/>
<dbReference type="EMBL" id="CM055095">
    <property type="protein sequence ID" value="KAJ7559043.1"/>
    <property type="molecule type" value="Genomic_DNA"/>
</dbReference>
<accession>A0ACC2DY03</accession>
<reference evidence="2" key="1">
    <citation type="journal article" date="2024" name="Proc. Natl. Acad. Sci. U.S.A.">
        <title>Extraordinary preservation of gene collinearity over three hundred million years revealed in homosporous lycophytes.</title>
        <authorList>
            <person name="Li C."/>
            <person name="Wickell D."/>
            <person name="Kuo L.Y."/>
            <person name="Chen X."/>
            <person name="Nie B."/>
            <person name="Liao X."/>
            <person name="Peng D."/>
            <person name="Ji J."/>
            <person name="Jenkins J."/>
            <person name="Williams M."/>
            <person name="Shu S."/>
            <person name="Plott C."/>
            <person name="Barry K."/>
            <person name="Rajasekar S."/>
            <person name="Grimwood J."/>
            <person name="Han X."/>
            <person name="Sun S."/>
            <person name="Hou Z."/>
            <person name="He W."/>
            <person name="Dai G."/>
            <person name="Sun C."/>
            <person name="Schmutz J."/>
            <person name="Leebens-Mack J.H."/>
            <person name="Li F.W."/>
            <person name="Wang L."/>
        </authorList>
    </citation>
    <scope>NUCLEOTIDE SEQUENCE [LARGE SCALE GENOMIC DNA]</scope>
    <source>
        <strain evidence="2">cv. PW_Plant_1</strain>
    </source>
</reference>